<keyword evidence="2" id="KW-1185">Reference proteome</keyword>
<dbReference type="AlphaFoldDB" id="A0A840RML5"/>
<accession>A0A840RML5</accession>
<dbReference type="Proteomes" id="UP000571084">
    <property type="component" value="Unassembled WGS sequence"/>
</dbReference>
<evidence type="ECO:0000313" key="1">
    <source>
        <dbReference type="EMBL" id="MBB5199003.1"/>
    </source>
</evidence>
<organism evidence="1 2">
    <name type="scientific">Glaciimonas immobilis</name>
    <dbReference type="NCBI Taxonomy" id="728004"/>
    <lineage>
        <taxon>Bacteria</taxon>
        <taxon>Pseudomonadati</taxon>
        <taxon>Pseudomonadota</taxon>
        <taxon>Betaproteobacteria</taxon>
        <taxon>Burkholderiales</taxon>
        <taxon>Oxalobacteraceae</taxon>
        <taxon>Glaciimonas</taxon>
    </lineage>
</organism>
<name>A0A840RML5_9BURK</name>
<protein>
    <submittedName>
        <fullName evidence="1">Uncharacterized protein</fullName>
    </submittedName>
</protein>
<comment type="caution">
    <text evidence="1">The sequence shown here is derived from an EMBL/GenBank/DDBJ whole genome shotgun (WGS) entry which is preliminary data.</text>
</comment>
<dbReference type="EMBL" id="JACHHQ010000001">
    <property type="protein sequence ID" value="MBB5199003.1"/>
    <property type="molecule type" value="Genomic_DNA"/>
</dbReference>
<gene>
    <name evidence="1" type="ORF">HNR39_000813</name>
</gene>
<evidence type="ECO:0000313" key="2">
    <source>
        <dbReference type="Proteomes" id="UP000571084"/>
    </source>
</evidence>
<reference evidence="1 2" key="1">
    <citation type="submission" date="2020-08" db="EMBL/GenBank/DDBJ databases">
        <title>Genomic Encyclopedia of Type Strains, Phase IV (KMG-IV): sequencing the most valuable type-strain genomes for metagenomic binning, comparative biology and taxonomic classification.</title>
        <authorList>
            <person name="Goeker M."/>
        </authorList>
    </citation>
    <scope>NUCLEOTIDE SEQUENCE [LARGE SCALE GENOMIC DNA]</scope>
    <source>
        <strain evidence="1 2">DSM 23240</strain>
    </source>
</reference>
<proteinExistence type="predicted"/>
<sequence length="31" mass="3532">MKTTGLHHSFDIIIVKRCAINQTVGRERGSY</sequence>